<name>A0A8B8D1C6_CRAVI</name>
<keyword evidence="1" id="KW-1185">Reference proteome</keyword>
<evidence type="ECO:0000313" key="1">
    <source>
        <dbReference type="Proteomes" id="UP000694844"/>
    </source>
</evidence>
<sequence>MQRKGRRYKSRWTKKVGIKQLLATQENPRSATQEMEMRVQMLATQRETGWSDTLNALAGEQQKHFVEAWISRSNPFNEVEDTETESDNLINRQKTSDLSCIQESSKLPDELTVHEPLMKYVHRVAVTSSCILCNPGSCSYHGNRPL</sequence>
<proteinExistence type="predicted"/>
<evidence type="ECO:0000313" key="2">
    <source>
        <dbReference type="RefSeq" id="XP_022321309.1"/>
    </source>
</evidence>
<dbReference type="AlphaFoldDB" id="A0A8B8D1C6"/>
<dbReference type="GeneID" id="111123336"/>
<dbReference type="RefSeq" id="XP_022321309.1">
    <property type="nucleotide sequence ID" value="XM_022465601.1"/>
</dbReference>
<organism evidence="1 2">
    <name type="scientific">Crassostrea virginica</name>
    <name type="common">Eastern oyster</name>
    <dbReference type="NCBI Taxonomy" id="6565"/>
    <lineage>
        <taxon>Eukaryota</taxon>
        <taxon>Metazoa</taxon>
        <taxon>Spiralia</taxon>
        <taxon>Lophotrochozoa</taxon>
        <taxon>Mollusca</taxon>
        <taxon>Bivalvia</taxon>
        <taxon>Autobranchia</taxon>
        <taxon>Pteriomorphia</taxon>
        <taxon>Ostreida</taxon>
        <taxon>Ostreoidea</taxon>
        <taxon>Ostreidae</taxon>
        <taxon>Crassostrea</taxon>
    </lineage>
</organism>
<dbReference type="OrthoDB" id="6189144at2759"/>
<gene>
    <name evidence="2" type="primary">LOC111123336</name>
</gene>
<dbReference type="KEGG" id="cvn:111123336"/>
<dbReference type="Proteomes" id="UP000694844">
    <property type="component" value="Chromosome 3"/>
</dbReference>
<reference evidence="2" key="1">
    <citation type="submission" date="2025-08" db="UniProtKB">
        <authorList>
            <consortium name="RefSeq"/>
        </authorList>
    </citation>
    <scope>IDENTIFICATION</scope>
    <source>
        <tissue evidence="2">Whole sample</tissue>
    </source>
</reference>
<protein>
    <submittedName>
        <fullName evidence="2">Uncharacterized protein LOC111123336</fullName>
    </submittedName>
</protein>
<accession>A0A8B8D1C6</accession>